<protein>
    <submittedName>
        <fullName evidence="1">Expressed protein</fullName>
    </submittedName>
</protein>
<dbReference type="Gene3D" id="3.40.50.300">
    <property type="entry name" value="P-loop containing nucleotide triphosphate hydrolases"/>
    <property type="match status" value="1"/>
</dbReference>
<comment type="caution">
    <text evidence="1">The sequence shown here is derived from an EMBL/GenBank/DDBJ whole genome shotgun (WGS) entry which is preliminary data.</text>
</comment>
<name>A0AAV0BAE5_PHAPC</name>
<organism evidence="1 2">
    <name type="scientific">Phakopsora pachyrhizi</name>
    <name type="common">Asian soybean rust disease fungus</name>
    <dbReference type="NCBI Taxonomy" id="170000"/>
    <lineage>
        <taxon>Eukaryota</taxon>
        <taxon>Fungi</taxon>
        <taxon>Dikarya</taxon>
        <taxon>Basidiomycota</taxon>
        <taxon>Pucciniomycotina</taxon>
        <taxon>Pucciniomycetes</taxon>
        <taxon>Pucciniales</taxon>
        <taxon>Phakopsoraceae</taxon>
        <taxon>Phakopsora</taxon>
    </lineage>
</organism>
<dbReference type="AlphaFoldDB" id="A0AAV0BAE5"/>
<gene>
    <name evidence="1" type="ORF">PPACK8108_LOCUS16630</name>
</gene>
<accession>A0AAV0BAE5</accession>
<dbReference type="EMBL" id="CALTRL010004552">
    <property type="protein sequence ID" value="CAH7683222.1"/>
    <property type="molecule type" value="Genomic_DNA"/>
</dbReference>
<dbReference type="Proteomes" id="UP001153365">
    <property type="component" value="Unassembled WGS sequence"/>
</dbReference>
<proteinExistence type="predicted"/>
<evidence type="ECO:0000313" key="2">
    <source>
        <dbReference type="Proteomes" id="UP001153365"/>
    </source>
</evidence>
<keyword evidence="2" id="KW-1185">Reference proteome</keyword>
<evidence type="ECO:0000313" key="1">
    <source>
        <dbReference type="EMBL" id="CAH7683222.1"/>
    </source>
</evidence>
<sequence length="159" mass="17305">MSTTFPNTNFLEERSYGFGAIVTTNILPLTPICLCSVPGYNASYLVQSPVTSTNSQCTSISMGSQEGYGVAVLLKNVNLASSWLSQLEKELIVLNPPNYLKLFLTMETNTSKCLTPVTNPNEPLPGNRANMVDCLRSIFLACLSSGPNEKAQICFLLAW</sequence>
<dbReference type="InterPro" id="IPR027417">
    <property type="entry name" value="P-loop_NTPase"/>
</dbReference>
<reference evidence="1" key="1">
    <citation type="submission" date="2022-06" db="EMBL/GenBank/DDBJ databases">
        <authorList>
            <consortium name="SYNGENTA / RWTH Aachen University"/>
        </authorList>
    </citation>
    <scope>NUCLEOTIDE SEQUENCE</scope>
</reference>